<dbReference type="PROSITE" id="PS00648">
    <property type="entry name" value="RIBONUCLEASE_P"/>
    <property type="match status" value="1"/>
</dbReference>
<dbReference type="EC" id="3.1.26.5" evidence="7"/>
<comment type="catalytic activity">
    <reaction evidence="7">
        <text>Endonucleolytic cleavage of RNA, removing 5'-extranucleotides from tRNA precursor.</text>
        <dbReference type="EC" id="3.1.26.5"/>
    </reaction>
</comment>
<evidence type="ECO:0000256" key="7">
    <source>
        <dbReference type="HAMAP-Rule" id="MF_00227"/>
    </source>
</evidence>
<comment type="subunit">
    <text evidence="7">Consists of a catalytic RNA component (M1 or rnpB) and a protein subunit.</text>
</comment>
<evidence type="ECO:0000313" key="10">
    <source>
        <dbReference type="Proteomes" id="UP000185812"/>
    </source>
</evidence>
<name>A0A1M6RB07_9BACT</name>
<dbReference type="Proteomes" id="UP000185812">
    <property type="component" value="Unassembled WGS sequence"/>
</dbReference>
<keyword evidence="6 7" id="KW-0694">RNA-binding</keyword>
<keyword evidence="10" id="KW-1185">Reference proteome</keyword>
<evidence type="ECO:0000256" key="8">
    <source>
        <dbReference type="SAM" id="MobiDB-lite"/>
    </source>
</evidence>
<reference evidence="10" key="1">
    <citation type="submission" date="2016-11" db="EMBL/GenBank/DDBJ databases">
        <authorList>
            <person name="Varghese N."/>
            <person name="Submissions S."/>
        </authorList>
    </citation>
    <scope>NUCLEOTIDE SEQUENCE [LARGE SCALE GENOMIC DNA]</scope>
    <source>
        <strain evidence="10">DSM 22212</strain>
    </source>
</reference>
<dbReference type="STRING" id="633813.SAMN04488087_0772"/>
<dbReference type="InterPro" id="IPR020568">
    <property type="entry name" value="Ribosomal_Su5_D2-typ_SF"/>
</dbReference>
<sequence length="153" mass="17589">MAALQEQALSGGGPRGTNRLPRAFRLRRQRLIRPLFDRSRTDVGTIAKGCVRLLYRIVPRCEVGVNVPVQVGFSAGRQARRAVVRNRIRRLLRETYRLHQHPLVALFRNRSDTLTLMILYRADPAAARECIRRDLPRALQRLTEQLKNTLLEG</sequence>
<keyword evidence="5 7" id="KW-0378">Hydrolase</keyword>
<dbReference type="OrthoDB" id="1524972at2"/>
<dbReference type="HAMAP" id="MF_00227">
    <property type="entry name" value="RNase_P"/>
    <property type="match status" value="1"/>
</dbReference>
<evidence type="ECO:0000256" key="2">
    <source>
        <dbReference type="ARBA" id="ARBA00022694"/>
    </source>
</evidence>
<keyword evidence="2 7" id="KW-0819">tRNA processing</keyword>
<feature type="region of interest" description="Disordered" evidence="8">
    <location>
        <begin position="1"/>
        <end position="20"/>
    </location>
</feature>
<comment type="similarity">
    <text evidence="7">Belongs to the RnpA family.</text>
</comment>
<dbReference type="RefSeq" id="WP_084660511.1">
    <property type="nucleotide sequence ID" value="NZ_FRAU01000002.1"/>
</dbReference>
<keyword evidence="3 7" id="KW-0540">Nuclease</keyword>
<dbReference type="Gene3D" id="3.30.230.10">
    <property type="match status" value="1"/>
</dbReference>
<evidence type="ECO:0000256" key="6">
    <source>
        <dbReference type="ARBA" id="ARBA00022884"/>
    </source>
</evidence>
<evidence type="ECO:0000256" key="4">
    <source>
        <dbReference type="ARBA" id="ARBA00022759"/>
    </source>
</evidence>
<gene>
    <name evidence="7" type="primary">rnpA</name>
    <name evidence="9" type="ORF">SAMN04488087_0772</name>
</gene>
<protein>
    <recommendedName>
        <fullName evidence="7">Ribonuclease P protein component</fullName>
        <shortName evidence="7">RNase P protein</shortName>
        <shortName evidence="7">RNaseP protein</shortName>
        <ecNumber evidence="7">3.1.26.5</ecNumber>
    </recommendedName>
    <alternativeName>
        <fullName evidence="7">Protein C5</fullName>
    </alternativeName>
</protein>
<dbReference type="GO" id="GO:0000049">
    <property type="term" value="F:tRNA binding"/>
    <property type="evidence" value="ECO:0007669"/>
    <property type="project" value="UniProtKB-UniRule"/>
</dbReference>
<comment type="function">
    <text evidence="1 7">RNaseP catalyzes the removal of the 5'-leader sequence from pre-tRNA to produce the mature 5'-terminus. It can also cleave other RNA substrates such as 4.5S RNA. The protein component plays an auxiliary but essential role in vivo by binding to the 5'-leader sequence and broadening the substrate specificity of the ribozyme.</text>
</comment>
<proteinExistence type="inferred from homology"/>
<dbReference type="GO" id="GO:0001682">
    <property type="term" value="P:tRNA 5'-leader removal"/>
    <property type="evidence" value="ECO:0007669"/>
    <property type="project" value="UniProtKB-UniRule"/>
</dbReference>
<evidence type="ECO:0000256" key="1">
    <source>
        <dbReference type="ARBA" id="ARBA00002663"/>
    </source>
</evidence>
<dbReference type="GO" id="GO:0004526">
    <property type="term" value="F:ribonuclease P activity"/>
    <property type="evidence" value="ECO:0007669"/>
    <property type="project" value="UniProtKB-UniRule"/>
</dbReference>
<dbReference type="EMBL" id="FRAU01000002">
    <property type="protein sequence ID" value="SHK29631.1"/>
    <property type="molecule type" value="Genomic_DNA"/>
</dbReference>
<evidence type="ECO:0000256" key="3">
    <source>
        <dbReference type="ARBA" id="ARBA00022722"/>
    </source>
</evidence>
<accession>A0A1M6RB07</accession>
<dbReference type="InterPro" id="IPR000100">
    <property type="entry name" value="RNase_P"/>
</dbReference>
<dbReference type="AlphaFoldDB" id="A0A1M6RB07"/>
<dbReference type="InterPro" id="IPR014721">
    <property type="entry name" value="Ribsml_uS5_D2-typ_fold_subgr"/>
</dbReference>
<dbReference type="SUPFAM" id="SSF54211">
    <property type="entry name" value="Ribosomal protein S5 domain 2-like"/>
    <property type="match status" value="1"/>
</dbReference>
<evidence type="ECO:0000313" key="9">
    <source>
        <dbReference type="EMBL" id="SHK29631.1"/>
    </source>
</evidence>
<dbReference type="Pfam" id="PF00825">
    <property type="entry name" value="Ribonuclease_P"/>
    <property type="match status" value="1"/>
</dbReference>
<keyword evidence="4 7" id="KW-0255">Endonuclease</keyword>
<evidence type="ECO:0000256" key="5">
    <source>
        <dbReference type="ARBA" id="ARBA00022801"/>
    </source>
</evidence>
<organism evidence="9 10">
    <name type="scientific">Rhodothermus profundi</name>
    <dbReference type="NCBI Taxonomy" id="633813"/>
    <lineage>
        <taxon>Bacteria</taxon>
        <taxon>Pseudomonadati</taxon>
        <taxon>Rhodothermota</taxon>
        <taxon>Rhodothermia</taxon>
        <taxon>Rhodothermales</taxon>
        <taxon>Rhodothermaceae</taxon>
        <taxon>Rhodothermus</taxon>
    </lineage>
</organism>
<dbReference type="InterPro" id="IPR020539">
    <property type="entry name" value="RNase_P_CS"/>
</dbReference>